<protein>
    <recommendedName>
        <fullName evidence="4">DUF4380 domain-containing protein</fullName>
    </recommendedName>
</protein>
<feature type="chain" id="PRO_5009105089" description="DUF4380 domain-containing protein" evidence="1">
    <location>
        <begin position="20"/>
        <end position="293"/>
    </location>
</feature>
<evidence type="ECO:0000313" key="2">
    <source>
        <dbReference type="EMBL" id="AOS44103.1"/>
    </source>
</evidence>
<dbReference type="OrthoDB" id="188034at2"/>
<sequence length="293" mass="31576">MKFLAPLAVMCAGWVSAGATEWQPVTWHGEPAFASASAGWRAVVSVTRGRLMHFGPDGQDTNLLLAPATRANRNRLGGHRLWLGPQTSWKGFWPPASAWEYEEPAKVTSEGGLLRFVMPESPDGWPRLTRTYHWAGAELICGAEASGGTRPAQFIHILQVPASMEVKTEVHPESDFPAGYVRLTSTAGPFATRFAPPPHATLAGSTLTLRHTGAVGKFGFRPQPLIGTLGGFSLRVARGTQTGAVVGEPDEGFHTQVYLSEEHEAFVELEELSPLFAPGSPARFELVLSGARL</sequence>
<evidence type="ECO:0000313" key="3">
    <source>
        <dbReference type="Proteomes" id="UP000095228"/>
    </source>
</evidence>
<reference evidence="2 3" key="1">
    <citation type="submission" date="2016-06" db="EMBL/GenBank/DDBJ databases">
        <title>Three novel species with peptidoglycan cell walls form the new genus Lacunisphaera gen. nov. in the family Opitutaceae of the verrucomicrobial subdivision 4.</title>
        <authorList>
            <person name="Rast P."/>
            <person name="Gloeckner I."/>
            <person name="Jogler M."/>
            <person name="Boedeker C."/>
            <person name="Jeske O."/>
            <person name="Wiegand S."/>
            <person name="Reinhardt R."/>
            <person name="Schumann P."/>
            <person name="Rohde M."/>
            <person name="Spring S."/>
            <person name="Gloeckner F.O."/>
            <person name="Jogler C."/>
        </authorList>
    </citation>
    <scope>NUCLEOTIDE SEQUENCE [LARGE SCALE GENOMIC DNA]</scope>
    <source>
        <strain evidence="2 3">IG16b</strain>
    </source>
</reference>
<evidence type="ECO:0008006" key="4">
    <source>
        <dbReference type="Google" id="ProtNLM"/>
    </source>
</evidence>
<evidence type="ECO:0000256" key="1">
    <source>
        <dbReference type="SAM" id="SignalP"/>
    </source>
</evidence>
<feature type="signal peptide" evidence="1">
    <location>
        <begin position="1"/>
        <end position="19"/>
    </location>
</feature>
<dbReference type="KEGG" id="obg:Verru16b_01164"/>
<dbReference type="STRING" id="1838286.Verru16b_01164"/>
<dbReference type="RefSeq" id="WP_069961394.1">
    <property type="nucleotide sequence ID" value="NZ_CP016094.1"/>
</dbReference>
<keyword evidence="3" id="KW-1185">Reference proteome</keyword>
<accession>A0A1D8AT89</accession>
<proteinExistence type="predicted"/>
<dbReference type="EMBL" id="CP016094">
    <property type="protein sequence ID" value="AOS44103.1"/>
    <property type="molecule type" value="Genomic_DNA"/>
</dbReference>
<organism evidence="2 3">
    <name type="scientific">Lacunisphaera limnophila</name>
    <dbReference type="NCBI Taxonomy" id="1838286"/>
    <lineage>
        <taxon>Bacteria</taxon>
        <taxon>Pseudomonadati</taxon>
        <taxon>Verrucomicrobiota</taxon>
        <taxon>Opitutia</taxon>
        <taxon>Opitutales</taxon>
        <taxon>Opitutaceae</taxon>
        <taxon>Lacunisphaera</taxon>
    </lineage>
</organism>
<gene>
    <name evidence="2" type="ORF">Verru16b_01164</name>
</gene>
<keyword evidence="1" id="KW-0732">Signal</keyword>
<name>A0A1D8AT89_9BACT</name>
<dbReference type="Proteomes" id="UP000095228">
    <property type="component" value="Chromosome"/>
</dbReference>
<dbReference type="AlphaFoldDB" id="A0A1D8AT89"/>